<dbReference type="GO" id="GO:0016301">
    <property type="term" value="F:kinase activity"/>
    <property type="evidence" value="ECO:0007669"/>
    <property type="project" value="UniProtKB-KW"/>
</dbReference>
<proteinExistence type="predicted"/>
<keyword evidence="1" id="KW-0808">Transferase</keyword>
<organism evidence="1 2">
    <name type="scientific">Collichthys lucidus</name>
    <name type="common">Big head croaker</name>
    <name type="synonym">Sciaena lucida</name>
    <dbReference type="NCBI Taxonomy" id="240159"/>
    <lineage>
        <taxon>Eukaryota</taxon>
        <taxon>Metazoa</taxon>
        <taxon>Chordata</taxon>
        <taxon>Craniata</taxon>
        <taxon>Vertebrata</taxon>
        <taxon>Euteleostomi</taxon>
        <taxon>Actinopterygii</taxon>
        <taxon>Neopterygii</taxon>
        <taxon>Teleostei</taxon>
        <taxon>Neoteleostei</taxon>
        <taxon>Acanthomorphata</taxon>
        <taxon>Eupercaria</taxon>
        <taxon>Sciaenidae</taxon>
        <taxon>Collichthys</taxon>
    </lineage>
</organism>
<dbReference type="Proteomes" id="UP000298787">
    <property type="component" value="Chromosome 1"/>
</dbReference>
<accession>A0A4U5TYD2</accession>
<evidence type="ECO:0000313" key="2">
    <source>
        <dbReference type="Proteomes" id="UP000298787"/>
    </source>
</evidence>
<evidence type="ECO:0000313" key="1">
    <source>
        <dbReference type="EMBL" id="TKS66489.1"/>
    </source>
</evidence>
<sequence length="83" mass="9486">MMPTAPPVPRRNGKQSVEMLGLFGQTEGDGRGQTRRNKARKPILDFAQKMSEDIVAQALLLCWEVEIRYKDMPFIDVECEYAI</sequence>
<keyword evidence="1" id="KW-0418">Kinase</keyword>
<dbReference type="AlphaFoldDB" id="A0A4U5TYD2"/>
<dbReference type="InterPro" id="IPR027969">
    <property type="entry name" value="Small_membr_AKAP"/>
</dbReference>
<reference evidence="1 2" key="1">
    <citation type="submission" date="2019-01" db="EMBL/GenBank/DDBJ databases">
        <title>Genome Assembly of Collichthys lucidus.</title>
        <authorList>
            <person name="Cai M."/>
            <person name="Xiao S."/>
        </authorList>
    </citation>
    <scope>NUCLEOTIDE SEQUENCE [LARGE SCALE GENOMIC DNA]</scope>
    <source>
        <strain evidence="1">JT15FE1705JMU</strain>
        <tissue evidence="1">Muscle</tissue>
    </source>
</reference>
<protein>
    <submittedName>
        <fullName evidence="1">Small membrane A-kinase anchor protein</fullName>
    </submittedName>
</protein>
<dbReference type="Pfam" id="PF15127">
    <property type="entry name" value="SmAKAP"/>
    <property type="match status" value="1"/>
</dbReference>
<keyword evidence="2" id="KW-1185">Reference proteome</keyword>
<name>A0A4U5TYD2_COLLU</name>
<gene>
    <name evidence="1" type="ORF">D9C73_000545</name>
</gene>
<dbReference type="EMBL" id="CM014078">
    <property type="protein sequence ID" value="TKS66489.1"/>
    <property type="molecule type" value="Genomic_DNA"/>
</dbReference>
<dbReference type="GO" id="GO:0034237">
    <property type="term" value="F:protein kinase A regulatory subunit binding"/>
    <property type="evidence" value="ECO:0007669"/>
    <property type="project" value="InterPro"/>
</dbReference>